<sequence length="338" mass="36476">MTVLEEYDRLEAPAIWRRMTSREDRDVVVSFGEATLAILDGKDRPLAHWSLPAVIRRNPGSHPARFAPGLDAREEIEIDDEPMIEAISRIQRALSRRDRATSRRRGAFLWMAGAALFAAALWAPAAIERSAASSIPPAVSDELGVKLTKVLADRIGPVCAAPQARGPLARLSRRALGQAGDRIVVLGGSFDNVITLPGGITVISSDLIEQEDDPEVVAGHILAERLRIAQTDPIDALIDHASIWSVTRLLATGETSDALIRSYVNDLLSSSPPHGPIRPLLDAFTDAGLGAAPYALTILNRDQTYATTLLESDPPSSDPARPVLSDRDWVALQSVCEG</sequence>
<accession>A0A2W7N5A9</accession>
<dbReference type="OrthoDB" id="7822309at2"/>
<name>A0A2W7N5A9_9RHOB</name>
<organism evidence="2 3">
    <name type="scientific">Palleronia aestuarii</name>
    <dbReference type="NCBI Taxonomy" id="568105"/>
    <lineage>
        <taxon>Bacteria</taxon>
        <taxon>Pseudomonadati</taxon>
        <taxon>Pseudomonadota</taxon>
        <taxon>Alphaproteobacteria</taxon>
        <taxon>Rhodobacterales</taxon>
        <taxon>Roseobacteraceae</taxon>
        <taxon>Palleronia</taxon>
    </lineage>
</organism>
<feature type="transmembrane region" description="Helical" evidence="1">
    <location>
        <begin position="107"/>
        <end position="127"/>
    </location>
</feature>
<evidence type="ECO:0000313" key="3">
    <source>
        <dbReference type="Proteomes" id="UP000248916"/>
    </source>
</evidence>
<dbReference type="EMBL" id="QKZL01000010">
    <property type="protein sequence ID" value="PZX15250.1"/>
    <property type="molecule type" value="Genomic_DNA"/>
</dbReference>
<gene>
    <name evidence="2" type="ORF">LX81_02553</name>
</gene>
<keyword evidence="1" id="KW-0472">Membrane</keyword>
<protein>
    <submittedName>
        <fullName evidence="2">Uncharacterized protein</fullName>
    </submittedName>
</protein>
<dbReference type="AlphaFoldDB" id="A0A2W7N5A9"/>
<reference evidence="2 3" key="1">
    <citation type="submission" date="2018-06" db="EMBL/GenBank/DDBJ databases">
        <title>Genomic Encyclopedia of Archaeal and Bacterial Type Strains, Phase II (KMG-II): from individual species to whole genera.</title>
        <authorList>
            <person name="Goeker M."/>
        </authorList>
    </citation>
    <scope>NUCLEOTIDE SEQUENCE [LARGE SCALE GENOMIC DNA]</scope>
    <source>
        <strain evidence="2 3">DSM 22009</strain>
    </source>
</reference>
<keyword evidence="3" id="KW-1185">Reference proteome</keyword>
<dbReference type="Proteomes" id="UP000248916">
    <property type="component" value="Unassembled WGS sequence"/>
</dbReference>
<evidence type="ECO:0000256" key="1">
    <source>
        <dbReference type="SAM" id="Phobius"/>
    </source>
</evidence>
<dbReference type="RefSeq" id="WP_111537683.1">
    <property type="nucleotide sequence ID" value="NZ_QKZL01000010.1"/>
</dbReference>
<evidence type="ECO:0000313" key="2">
    <source>
        <dbReference type="EMBL" id="PZX15250.1"/>
    </source>
</evidence>
<keyword evidence="1" id="KW-0812">Transmembrane</keyword>
<comment type="caution">
    <text evidence="2">The sequence shown here is derived from an EMBL/GenBank/DDBJ whole genome shotgun (WGS) entry which is preliminary data.</text>
</comment>
<proteinExistence type="predicted"/>
<keyword evidence="1" id="KW-1133">Transmembrane helix</keyword>